<evidence type="ECO:0000256" key="3">
    <source>
        <dbReference type="ARBA" id="ARBA00023163"/>
    </source>
</evidence>
<dbReference type="PRINTS" id="PR00778">
    <property type="entry name" value="HTHARSR"/>
</dbReference>
<dbReference type="Gene3D" id="1.10.10.10">
    <property type="entry name" value="Winged helix-like DNA-binding domain superfamily/Winged helix DNA-binding domain"/>
    <property type="match status" value="1"/>
</dbReference>
<dbReference type="PANTHER" id="PTHR33154">
    <property type="entry name" value="TRANSCRIPTIONAL REGULATOR, ARSR FAMILY"/>
    <property type="match status" value="1"/>
</dbReference>
<evidence type="ECO:0000256" key="2">
    <source>
        <dbReference type="ARBA" id="ARBA00023125"/>
    </source>
</evidence>
<evidence type="ECO:0000256" key="1">
    <source>
        <dbReference type="ARBA" id="ARBA00023015"/>
    </source>
</evidence>
<dbReference type="SUPFAM" id="SSF46785">
    <property type="entry name" value="Winged helix' DNA-binding domain"/>
    <property type="match status" value="1"/>
</dbReference>
<sequence length="106" mass="12000">METFTALADPTRRQIVEMLAAGELAAGDIARRFEMSAPAVSQHLKALKSARLVRVRVDAQRRIYSLDPQGIEGIETWLANIRRFWGPKLDALERELLAAAERDRKQ</sequence>
<keyword evidence="2" id="KW-0238">DNA-binding</keyword>
<dbReference type="KEGG" id="pla:Plav_2671"/>
<accession>A7HWJ6</accession>
<dbReference type="eggNOG" id="COG0640">
    <property type="taxonomic scope" value="Bacteria"/>
</dbReference>
<dbReference type="InterPro" id="IPR001845">
    <property type="entry name" value="HTH_ArsR_DNA-bd_dom"/>
</dbReference>
<keyword evidence="1" id="KW-0805">Transcription regulation</keyword>
<dbReference type="GO" id="GO:0003700">
    <property type="term" value="F:DNA-binding transcription factor activity"/>
    <property type="evidence" value="ECO:0007669"/>
    <property type="project" value="InterPro"/>
</dbReference>
<dbReference type="Proteomes" id="UP000006377">
    <property type="component" value="Chromosome"/>
</dbReference>
<dbReference type="InterPro" id="IPR051081">
    <property type="entry name" value="HTH_MetalResp_TranReg"/>
</dbReference>
<dbReference type="STRING" id="402881.Plav_2671"/>
<dbReference type="PANTHER" id="PTHR33154:SF33">
    <property type="entry name" value="TRANSCRIPTIONAL REPRESSOR SDPR"/>
    <property type="match status" value="1"/>
</dbReference>
<dbReference type="AlphaFoldDB" id="A7HWJ6"/>
<dbReference type="SMART" id="SM00418">
    <property type="entry name" value="HTH_ARSR"/>
    <property type="match status" value="1"/>
</dbReference>
<gene>
    <name evidence="5" type="ordered locus">Plav_2671</name>
</gene>
<proteinExistence type="predicted"/>
<protein>
    <submittedName>
        <fullName evidence="5">Regulatory protein ArsR</fullName>
    </submittedName>
</protein>
<evidence type="ECO:0000313" key="5">
    <source>
        <dbReference type="EMBL" id="ABS64279.1"/>
    </source>
</evidence>
<keyword evidence="3" id="KW-0804">Transcription</keyword>
<dbReference type="InterPro" id="IPR036388">
    <property type="entry name" value="WH-like_DNA-bd_sf"/>
</dbReference>
<dbReference type="OrthoDB" id="9790747at2"/>
<dbReference type="NCBIfam" id="NF033788">
    <property type="entry name" value="HTH_metalloreg"/>
    <property type="match status" value="1"/>
</dbReference>
<keyword evidence="6" id="KW-1185">Reference proteome</keyword>
<feature type="domain" description="HTH arsR-type" evidence="4">
    <location>
        <begin position="1"/>
        <end position="86"/>
    </location>
</feature>
<organism evidence="5 6">
    <name type="scientific">Parvibaculum lavamentivorans (strain DS-1 / DSM 13023 / NCIMB 13966)</name>
    <dbReference type="NCBI Taxonomy" id="402881"/>
    <lineage>
        <taxon>Bacteria</taxon>
        <taxon>Pseudomonadati</taxon>
        <taxon>Pseudomonadota</taxon>
        <taxon>Alphaproteobacteria</taxon>
        <taxon>Hyphomicrobiales</taxon>
        <taxon>Parvibaculaceae</taxon>
        <taxon>Parvibaculum</taxon>
    </lineage>
</organism>
<dbReference type="RefSeq" id="WP_012111594.1">
    <property type="nucleotide sequence ID" value="NC_009719.1"/>
</dbReference>
<dbReference type="GO" id="GO:0003677">
    <property type="term" value="F:DNA binding"/>
    <property type="evidence" value="ECO:0007669"/>
    <property type="project" value="UniProtKB-KW"/>
</dbReference>
<dbReference type="HOGENOM" id="CLU_097806_0_0_5"/>
<reference evidence="5 6" key="1">
    <citation type="journal article" date="2011" name="Stand. Genomic Sci.">
        <title>Complete genome sequence of Parvibaculum lavamentivorans type strain (DS-1(T)).</title>
        <authorList>
            <person name="Schleheck D."/>
            <person name="Weiss M."/>
            <person name="Pitluck S."/>
            <person name="Bruce D."/>
            <person name="Land M.L."/>
            <person name="Han S."/>
            <person name="Saunders E."/>
            <person name="Tapia R."/>
            <person name="Detter C."/>
            <person name="Brettin T."/>
            <person name="Han J."/>
            <person name="Woyke T."/>
            <person name="Goodwin L."/>
            <person name="Pennacchio L."/>
            <person name="Nolan M."/>
            <person name="Cook A.M."/>
            <person name="Kjelleberg S."/>
            <person name="Thomas T."/>
        </authorList>
    </citation>
    <scope>NUCLEOTIDE SEQUENCE [LARGE SCALE GENOMIC DNA]</scope>
    <source>
        <strain evidence="6">DS-1 / DSM 13023 / NCIMB 13966</strain>
    </source>
</reference>
<dbReference type="Pfam" id="PF01022">
    <property type="entry name" value="HTH_5"/>
    <property type="match status" value="1"/>
</dbReference>
<evidence type="ECO:0000313" key="6">
    <source>
        <dbReference type="Proteomes" id="UP000006377"/>
    </source>
</evidence>
<dbReference type="CDD" id="cd00090">
    <property type="entry name" value="HTH_ARSR"/>
    <property type="match status" value="1"/>
</dbReference>
<dbReference type="EMBL" id="CP000774">
    <property type="protein sequence ID" value="ABS64279.1"/>
    <property type="molecule type" value="Genomic_DNA"/>
</dbReference>
<dbReference type="InterPro" id="IPR011991">
    <property type="entry name" value="ArsR-like_HTH"/>
</dbReference>
<evidence type="ECO:0000259" key="4">
    <source>
        <dbReference type="PROSITE" id="PS50987"/>
    </source>
</evidence>
<name>A7HWJ6_PARL1</name>
<dbReference type="InterPro" id="IPR036390">
    <property type="entry name" value="WH_DNA-bd_sf"/>
</dbReference>
<dbReference type="PROSITE" id="PS50987">
    <property type="entry name" value="HTH_ARSR_2"/>
    <property type="match status" value="1"/>
</dbReference>